<organism evidence="3 4">
    <name type="scientific">Porphyromonas gulae</name>
    <dbReference type="NCBI Taxonomy" id="111105"/>
    <lineage>
        <taxon>Bacteria</taxon>
        <taxon>Pseudomonadati</taxon>
        <taxon>Bacteroidota</taxon>
        <taxon>Bacteroidia</taxon>
        <taxon>Bacteroidales</taxon>
        <taxon>Porphyromonadaceae</taxon>
        <taxon>Porphyromonas</taxon>
    </lineage>
</organism>
<dbReference type="GeneID" id="57239742"/>
<dbReference type="FunFam" id="3.40.50.720:FF:000084">
    <property type="entry name" value="Short-chain dehydrogenase reductase"/>
    <property type="match status" value="1"/>
</dbReference>
<evidence type="ECO:0000256" key="2">
    <source>
        <dbReference type="ARBA" id="ARBA00023002"/>
    </source>
</evidence>
<evidence type="ECO:0000256" key="1">
    <source>
        <dbReference type="ARBA" id="ARBA00006484"/>
    </source>
</evidence>
<reference evidence="3 4" key="1">
    <citation type="submission" date="2014-08" db="EMBL/GenBank/DDBJ databases">
        <title>Porphyromonas gulae strain:COT-052_OH3439 Genome sequencing.</title>
        <authorList>
            <person name="Wallis C."/>
            <person name="Deusch O."/>
            <person name="O'Flynn C."/>
            <person name="Davis I."/>
            <person name="Jospin G."/>
            <person name="Darling A.E."/>
            <person name="Coil D.A."/>
            <person name="Alexiev A."/>
            <person name="Horsfall A."/>
            <person name="Kirkwood N."/>
            <person name="Harris S."/>
            <person name="Eisen J.A."/>
        </authorList>
    </citation>
    <scope>NUCLEOTIDE SEQUENCE [LARGE SCALE GENOMIC DNA]</scope>
    <source>
        <strain evidence="4">COT-052 OH3439</strain>
    </source>
</reference>
<dbReference type="Pfam" id="PF13561">
    <property type="entry name" value="adh_short_C2"/>
    <property type="match status" value="1"/>
</dbReference>
<dbReference type="InterPro" id="IPR002347">
    <property type="entry name" value="SDR_fam"/>
</dbReference>
<dbReference type="RefSeq" id="WP_039418816.1">
    <property type="nucleotide sequence ID" value="NZ_JRAK01000069.1"/>
</dbReference>
<evidence type="ECO:0000313" key="3">
    <source>
        <dbReference type="EMBL" id="KGN88613.1"/>
    </source>
</evidence>
<gene>
    <name evidence="3" type="ORF">HR15_04715</name>
</gene>
<dbReference type="PANTHER" id="PTHR43639">
    <property type="entry name" value="OXIDOREDUCTASE, SHORT-CHAIN DEHYDROGENASE/REDUCTASE FAMILY (AFU_ORTHOLOGUE AFUA_5G02870)"/>
    <property type="match status" value="1"/>
</dbReference>
<proteinExistence type="inferred from homology"/>
<comment type="caution">
    <text evidence="3">The sequence shown here is derived from an EMBL/GenBank/DDBJ whole genome shotgun (WGS) entry which is preliminary data.</text>
</comment>
<dbReference type="AlphaFoldDB" id="A0A099WWV6"/>
<dbReference type="EMBL" id="JRAK01000069">
    <property type="protein sequence ID" value="KGN88613.1"/>
    <property type="molecule type" value="Genomic_DNA"/>
</dbReference>
<comment type="similarity">
    <text evidence="1">Belongs to the short-chain dehydrogenases/reductases (SDR) family.</text>
</comment>
<evidence type="ECO:0000313" key="4">
    <source>
        <dbReference type="Proteomes" id="UP000030146"/>
    </source>
</evidence>
<dbReference type="CDD" id="cd05233">
    <property type="entry name" value="SDR_c"/>
    <property type="match status" value="1"/>
</dbReference>
<sequence length="243" mass="26562">MAVGYALITGGTKGIGLAVARLLASKGYSLILTYGHDQDRARTVAAELAETAPSVELLQADATDAKGIDLIAEALEQSDITLQALIMNAGITCRTPFEEMTLDEWQGVFFANVHFPTFLIQRLLPRIERNKGCIIFTGSLMGIQPHGMALPYGVSKSAVHALTRNLVKHLEPYGIRVNAVAPGFVDTEWQKNKPAEIRRNIENKVALHRFATPDEVAEAFLFLLTNAYCNGEVLTLDGGYSFR</sequence>
<dbReference type="GO" id="GO:0016491">
    <property type="term" value="F:oxidoreductase activity"/>
    <property type="evidence" value="ECO:0007669"/>
    <property type="project" value="UniProtKB-KW"/>
</dbReference>
<dbReference type="PANTHER" id="PTHR43639:SF1">
    <property type="entry name" value="SHORT-CHAIN DEHYDROGENASE_REDUCTASE FAMILY PROTEIN"/>
    <property type="match status" value="1"/>
</dbReference>
<dbReference type="SUPFAM" id="SSF51735">
    <property type="entry name" value="NAD(P)-binding Rossmann-fold domains"/>
    <property type="match status" value="1"/>
</dbReference>
<dbReference type="Proteomes" id="UP000030146">
    <property type="component" value="Unassembled WGS sequence"/>
</dbReference>
<name>A0A099WWV6_9PORP</name>
<keyword evidence="2" id="KW-0560">Oxidoreductase</keyword>
<dbReference type="Gene3D" id="3.40.50.720">
    <property type="entry name" value="NAD(P)-binding Rossmann-like Domain"/>
    <property type="match status" value="1"/>
</dbReference>
<dbReference type="PRINTS" id="PR00081">
    <property type="entry name" value="GDHRDH"/>
</dbReference>
<dbReference type="InterPro" id="IPR036291">
    <property type="entry name" value="NAD(P)-bd_dom_sf"/>
</dbReference>
<keyword evidence="4" id="KW-1185">Reference proteome</keyword>
<protein>
    <submittedName>
        <fullName evidence="3">Short-chain dehydrogenase</fullName>
    </submittedName>
</protein>
<accession>A0A099WWV6</accession>